<name>A0A8J9UAU2_9NEOP</name>
<evidence type="ECO:0000313" key="2">
    <source>
        <dbReference type="EMBL" id="CAH0716164.1"/>
    </source>
</evidence>
<gene>
    <name evidence="2" type="ORF">BINO364_LOCUS2984</name>
</gene>
<feature type="region of interest" description="Disordered" evidence="1">
    <location>
        <begin position="53"/>
        <end position="72"/>
    </location>
</feature>
<keyword evidence="3" id="KW-1185">Reference proteome</keyword>
<evidence type="ECO:0000256" key="1">
    <source>
        <dbReference type="SAM" id="MobiDB-lite"/>
    </source>
</evidence>
<reference evidence="2" key="1">
    <citation type="submission" date="2021-12" db="EMBL/GenBank/DDBJ databases">
        <authorList>
            <person name="Martin H S."/>
        </authorList>
    </citation>
    <scope>NUCLEOTIDE SEQUENCE</scope>
</reference>
<accession>A0A8J9UAU2</accession>
<dbReference type="Proteomes" id="UP000838878">
    <property type="component" value="Chromosome 11"/>
</dbReference>
<protein>
    <submittedName>
        <fullName evidence="2">Uncharacterized protein</fullName>
    </submittedName>
</protein>
<organism evidence="2 3">
    <name type="scientific">Brenthis ino</name>
    <name type="common">lesser marbled fritillary</name>
    <dbReference type="NCBI Taxonomy" id="405034"/>
    <lineage>
        <taxon>Eukaryota</taxon>
        <taxon>Metazoa</taxon>
        <taxon>Ecdysozoa</taxon>
        <taxon>Arthropoda</taxon>
        <taxon>Hexapoda</taxon>
        <taxon>Insecta</taxon>
        <taxon>Pterygota</taxon>
        <taxon>Neoptera</taxon>
        <taxon>Endopterygota</taxon>
        <taxon>Lepidoptera</taxon>
        <taxon>Glossata</taxon>
        <taxon>Ditrysia</taxon>
        <taxon>Papilionoidea</taxon>
        <taxon>Nymphalidae</taxon>
        <taxon>Heliconiinae</taxon>
        <taxon>Argynnini</taxon>
        <taxon>Brenthis</taxon>
    </lineage>
</organism>
<dbReference type="EMBL" id="OV170231">
    <property type="protein sequence ID" value="CAH0716164.1"/>
    <property type="molecule type" value="Genomic_DNA"/>
</dbReference>
<feature type="non-terminal residue" evidence="2">
    <location>
        <position position="92"/>
    </location>
</feature>
<sequence length="92" mass="9994">MLGLSRTRKIVEKGKCIKVNVERARDSVAPRSSIAAATTGAPTTATRSLQRRLTTTTYPLPDSTSSRPHEDVKANSLYFVMQQVSSLDDSVA</sequence>
<dbReference type="AlphaFoldDB" id="A0A8J9UAU2"/>
<proteinExistence type="predicted"/>
<evidence type="ECO:0000313" key="3">
    <source>
        <dbReference type="Proteomes" id="UP000838878"/>
    </source>
</evidence>